<evidence type="ECO:0000313" key="4">
    <source>
        <dbReference type="Proteomes" id="UP000185663"/>
    </source>
</evidence>
<protein>
    <submittedName>
        <fullName evidence="3">Proteasome accessory factor B</fullName>
    </submittedName>
</protein>
<feature type="domain" description="WYL" evidence="1">
    <location>
        <begin position="152"/>
        <end position="214"/>
    </location>
</feature>
<dbReference type="PROSITE" id="PS52050">
    <property type="entry name" value="WYL"/>
    <property type="match status" value="1"/>
</dbReference>
<dbReference type="InterPro" id="IPR026881">
    <property type="entry name" value="WYL_dom"/>
</dbReference>
<name>A0A1H1SX16_9CELL</name>
<proteinExistence type="predicted"/>
<dbReference type="GO" id="GO:0000502">
    <property type="term" value="C:proteasome complex"/>
    <property type="evidence" value="ECO:0007669"/>
    <property type="project" value="UniProtKB-KW"/>
</dbReference>
<sequence length="342" mass="35922">MGEVTRTPPAERLLNLVIALVNTSTAMSKQQIRTSVAGYDQAPTVEAFERMFERDKDTLRDLGVPIVTVDPGGHADEIGYRVDQDAYALGALDLTPAELGVLSLAAQLWQDRSIATDTSRALTKIRAADVAEAATDIVAGLAPRVSAAGGALGPLLDAIGTATPVRFGYHAANTGETAQRHVEPWRVAARGGGWYLIGHDRERRAPRSYRLSRMVGSVRLAGAAGEYTVPADVDVDAFLSTAGGPEQVARLAVLPERAGAVRARGTVGATVRGHAPGSTTPMEAEAEAEVRDVVEVPYGQLSAMADEIAGYGAAVVVLGPTELREAVLERLRAAARLGADRG</sequence>
<dbReference type="PANTHER" id="PTHR34580">
    <property type="match status" value="1"/>
</dbReference>
<keyword evidence="3" id="KW-0647">Proteasome</keyword>
<evidence type="ECO:0000259" key="2">
    <source>
        <dbReference type="Pfam" id="PF25583"/>
    </source>
</evidence>
<dbReference type="InterPro" id="IPR057727">
    <property type="entry name" value="WCX_dom"/>
</dbReference>
<dbReference type="eggNOG" id="COG2378">
    <property type="taxonomic scope" value="Bacteria"/>
</dbReference>
<dbReference type="Pfam" id="PF13280">
    <property type="entry name" value="WYL"/>
    <property type="match status" value="1"/>
</dbReference>
<reference evidence="3 4" key="1">
    <citation type="submission" date="2016-10" db="EMBL/GenBank/DDBJ databases">
        <authorList>
            <person name="de Groot N.N."/>
        </authorList>
    </citation>
    <scope>NUCLEOTIDE SEQUENCE [LARGE SCALE GENOMIC DNA]</scope>
    <source>
        <strain evidence="3 4">DSM 22126</strain>
    </source>
</reference>
<accession>A0A1H1SX16</accession>
<evidence type="ECO:0000259" key="1">
    <source>
        <dbReference type="Pfam" id="PF13280"/>
    </source>
</evidence>
<dbReference type="EMBL" id="LT629776">
    <property type="protein sequence ID" value="SDS52408.1"/>
    <property type="molecule type" value="Genomic_DNA"/>
</dbReference>
<dbReference type="PANTHER" id="PTHR34580:SF3">
    <property type="entry name" value="PROTEIN PAFB"/>
    <property type="match status" value="1"/>
</dbReference>
<organism evidence="3 4">
    <name type="scientific">Paraoerskovia marina</name>
    <dbReference type="NCBI Taxonomy" id="545619"/>
    <lineage>
        <taxon>Bacteria</taxon>
        <taxon>Bacillati</taxon>
        <taxon>Actinomycetota</taxon>
        <taxon>Actinomycetes</taxon>
        <taxon>Micrococcales</taxon>
        <taxon>Cellulomonadaceae</taxon>
        <taxon>Paraoerskovia</taxon>
    </lineage>
</organism>
<dbReference type="Pfam" id="PF25583">
    <property type="entry name" value="WCX"/>
    <property type="match status" value="1"/>
</dbReference>
<keyword evidence="4" id="KW-1185">Reference proteome</keyword>
<gene>
    <name evidence="3" type="ORF">SAMN04489860_1743</name>
</gene>
<dbReference type="AlphaFoldDB" id="A0A1H1SX16"/>
<feature type="domain" description="WCX" evidence="2">
    <location>
        <begin position="251"/>
        <end position="335"/>
    </location>
</feature>
<evidence type="ECO:0000313" key="3">
    <source>
        <dbReference type="EMBL" id="SDS52408.1"/>
    </source>
</evidence>
<dbReference type="InterPro" id="IPR051534">
    <property type="entry name" value="CBASS_pafABC_assoc_protein"/>
</dbReference>
<dbReference type="Proteomes" id="UP000185663">
    <property type="component" value="Chromosome I"/>
</dbReference>
<dbReference type="STRING" id="545619.SAMN04489860_1743"/>